<accession>A0A9P4UEC0</accession>
<dbReference type="InterPro" id="IPR001362">
    <property type="entry name" value="Glyco_hydro_32"/>
</dbReference>
<evidence type="ECO:0000256" key="5">
    <source>
        <dbReference type="SAM" id="MobiDB-lite"/>
    </source>
</evidence>
<evidence type="ECO:0000256" key="2">
    <source>
        <dbReference type="ARBA" id="ARBA00022801"/>
    </source>
</evidence>
<dbReference type="GO" id="GO:0004575">
    <property type="term" value="F:sucrose alpha-glucosidase activity"/>
    <property type="evidence" value="ECO:0007669"/>
    <property type="project" value="TreeGrafter"/>
</dbReference>
<dbReference type="CDD" id="cd18622">
    <property type="entry name" value="GH32_Inu-like"/>
    <property type="match status" value="1"/>
</dbReference>
<dbReference type="SMART" id="SM00640">
    <property type="entry name" value="Glyco_32"/>
    <property type="match status" value="1"/>
</dbReference>
<keyword evidence="2 4" id="KW-0378">Hydrolase</keyword>
<feature type="domain" description="Glycosyl hydrolase family 32 N-terminal" evidence="7">
    <location>
        <begin position="75"/>
        <end position="374"/>
    </location>
</feature>
<dbReference type="OrthoDB" id="202537at2759"/>
<evidence type="ECO:0000259" key="7">
    <source>
        <dbReference type="Pfam" id="PF00251"/>
    </source>
</evidence>
<evidence type="ECO:0000313" key="10">
    <source>
        <dbReference type="Proteomes" id="UP000799764"/>
    </source>
</evidence>
<organism evidence="9 10">
    <name type="scientific">Karstenula rhodostoma CBS 690.94</name>
    <dbReference type="NCBI Taxonomy" id="1392251"/>
    <lineage>
        <taxon>Eukaryota</taxon>
        <taxon>Fungi</taxon>
        <taxon>Dikarya</taxon>
        <taxon>Ascomycota</taxon>
        <taxon>Pezizomycotina</taxon>
        <taxon>Dothideomycetes</taxon>
        <taxon>Pleosporomycetidae</taxon>
        <taxon>Pleosporales</taxon>
        <taxon>Massarineae</taxon>
        <taxon>Didymosphaeriaceae</taxon>
        <taxon>Karstenula</taxon>
    </lineage>
</organism>
<dbReference type="PANTHER" id="PTHR42800:SF2">
    <property type="entry name" value="INVERTASE-RELATED"/>
    <property type="match status" value="1"/>
</dbReference>
<feature type="region of interest" description="Disordered" evidence="5">
    <location>
        <begin position="26"/>
        <end position="57"/>
    </location>
</feature>
<comment type="caution">
    <text evidence="9">The sequence shown here is derived from an EMBL/GenBank/DDBJ whole genome shotgun (WGS) entry which is preliminary data.</text>
</comment>
<feature type="signal peptide" evidence="6">
    <location>
        <begin position="1"/>
        <end position="22"/>
    </location>
</feature>
<evidence type="ECO:0000313" key="9">
    <source>
        <dbReference type="EMBL" id="KAF2446975.1"/>
    </source>
</evidence>
<comment type="similarity">
    <text evidence="1 4">Belongs to the glycosyl hydrolase 32 family.</text>
</comment>
<dbReference type="GO" id="GO:0000324">
    <property type="term" value="C:fungal-type vacuole"/>
    <property type="evidence" value="ECO:0007669"/>
    <property type="project" value="TreeGrafter"/>
</dbReference>
<feature type="compositionally biased region" description="Low complexity" evidence="5">
    <location>
        <begin position="26"/>
        <end position="54"/>
    </location>
</feature>
<dbReference type="InterPro" id="IPR013320">
    <property type="entry name" value="ConA-like_dom_sf"/>
</dbReference>
<dbReference type="FunFam" id="2.115.10.20:FF:000002">
    <property type="entry name" value="Invertase 2"/>
    <property type="match status" value="1"/>
</dbReference>
<proteinExistence type="inferred from homology"/>
<sequence>MIFPSVALATALASIGAGVVNAQTTPASGSATAASSKASTAASSTATSSTYSESDVPTGIPLPGNYAGLLRPQVHYSPPVGFMNDPNGMFVDQEGLYHLYYQYNPTEEVAGNVHWGHATSEDLYTWTNQPIALFPGAPGEGIFSGSAVIDVNNTSGFFPNQTNGVVAVYTLNTAEKQTQEIAYSYDNGYSFIKYSGNPVIDSNTTQFRDPKVIWYAPTERWVMVVAYPVDFKVGIFSSPDLKNWTAESNVTHYGITGLQYECPNMVELPVVSENSSLPSTLWALQISINPGAPLGGSIAQYFLGTFNGTHFEALDSTTRLTDFAKDNYAGQYFYNIPADQDQVSINWASNWQYTNIVPTAQEGFRSSMSVPRGHYIADLERVGLSLISYPYNISSIVGNELASNSSLGNGTVVVDYSGVESGALYFEANITNLGDASSLSGTLNFTFLSSATGEYVSGGTFISSGDVWLNRGHTGALSDNPYFTDKFSQTALYDPTIGSWNISGIIDRSIIEVFVNGGVLGATSVFFPTQPLDLMILKVEGVNESATVSVGVWSLRASWLDQADGDGIVSGNVTTAANRTNTTSSVSDSMEALRLF</sequence>
<keyword evidence="10" id="KW-1185">Reference proteome</keyword>
<reference evidence="9" key="1">
    <citation type="journal article" date="2020" name="Stud. Mycol.">
        <title>101 Dothideomycetes genomes: a test case for predicting lifestyles and emergence of pathogens.</title>
        <authorList>
            <person name="Haridas S."/>
            <person name="Albert R."/>
            <person name="Binder M."/>
            <person name="Bloem J."/>
            <person name="Labutti K."/>
            <person name="Salamov A."/>
            <person name="Andreopoulos B."/>
            <person name="Baker S."/>
            <person name="Barry K."/>
            <person name="Bills G."/>
            <person name="Bluhm B."/>
            <person name="Cannon C."/>
            <person name="Castanera R."/>
            <person name="Culley D."/>
            <person name="Daum C."/>
            <person name="Ezra D."/>
            <person name="Gonzalez J."/>
            <person name="Henrissat B."/>
            <person name="Kuo A."/>
            <person name="Liang C."/>
            <person name="Lipzen A."/>
            <person name="Lutzoni F."/>
            <person name="Magnuson J."/>
            <person name="Mondo S."/>
            <person name="Nolan M."/>
            <person name="Ohm R."/>
            <person name="Pangilinan J."/>
            <person name="Park H.-J."/>
            <person name="Ramirez L."/>
            <person name="Alfaro M."/>
            <person name="Sun H."/>
            <person name="Tritt A."/>
            <person name="Yoshinaga Y."/>
            <person name="Zwiers L.-H."/>
            <person name="Turgeon B."/>
            <person name="Goodwin S."/>
            <person name="Spatafora J."/>
            <person name="Crous P."/>
            <person name="Grigoriev I."/>
        </authorList>
    </citation>
    <scope>NUCLEOTIDE SEQUENCE</scope>
    <source>
        <strain evidence="9">CBS 690.94</strain>
    </source>
</reference>
<keyword evidence="6" id="KW-0732">Signal</keyword>
<dbReference type="SUPFAM" id="SSF49899">
    <property type="entry name" value="Concanavalin A-like lectins/glucanases"/>
    <property type="match status" value="1"/>
</dbReference>
<evidence type="ECO:0000259" key="8">
    <source>
        <dbReference type="Pfam" id="PF08244"/>
    </source>
</evidence>
<protein>
    <submittedName>
        <fullName evidence="9">Glycoside hydrolase family 32 protein</fullName>
    </submittedName>
</protein>
<name>A0A9P4UEC0_9PLEO</name>
<dbReference type="InterPro" id="IPR013189">
    <property type="entry name" value="Glyco_hydro_32_C"/>
</dbReference>
<dbReference type="GO" id="GO:0005987">
    <property type="term" value="P:sucrose catabolic process"/>
    <property type="evidence" value="ECO:0007669"/>
    <property type="project" value="TreeGrafter"/>
</dbReference>
<dbReference type="InterPro" id="IPR018053">
    <property type="entry name" value="Glyco_hydro_32_AS"/>
</dbReference>
<gene>
    <name evidence="9" type="ORF">P171DRAFT_383969</name>
</gene>
<keyword evidence="3 4" id="KW-0326">Glycosidase</keyword>
<dbReference type="EMBL" id="MU001497">
    <property type="protein sequence ID" value="KAF2446975.1"/>
    <property type="molecule type" value="Genomic_DNA"/>
</dbReference>
<evidence type="ECO:0000256" key="1">
    <source>
        <dbReference type="ARBA" id="ARBA00009902"/>
    </source>
</evidence>
<dbReference type="Proteomes" id="UP000799764">
    <property type="component" value="Unassembled WGS sequence"/>
</dbReference>
<dbReference type="Gene3D" id="2.115.10.20">
    <property type="entry name" value="Glycosyl hydrolase domain, family 43"/>
    <property type="match status" value="1"/>
</dbReference>
<dbReference type="Pfam" id="PF00251">
    <property type="entry name" value="Glyco_hydro_32N"/>
    <property type="match status" value="1"/>
</dbReference>
<dbReference type="AlphaFoldDB" id="A0A9P4UEC0"/>
<dbReference type="PANTHER" id="PTHR42800">
    <property type="entry name" value="EXOINULINASE INUD (AFU_ORTHOLOGUE AFUA_5G00480)"/>
    <property type="match status" value="1"/>
</dbReference>
<evidence type="ECO:0000256" key="4">
    <source>
        <dbReference type="RuleBase" id="RU362110"/>
    </source>
</evidence>
<feature type="domain" description="Glycosyl hydrolase family 32 C-terminal" evidence="8">
    <location>
        <begin position="415"/>
        <end position="553"/>
    </location>
</feature>
<dbReference type="InterPro" id="IPR023296">
    <property type="entry name" value="Glyco_hydro_beta-prop_sf"/>
</dbReference>
<dbReference type="SUPFAM" id="SSF75005">
    <property type="entry name" value="Arabinanase/levansucrase/invertase"/>
    <property type="match status" value="1"/>
</dbReference>
<evidence type="ECO:0000256" key="3">
    <source>
        <dbReference type="ARBA" id="ARBA00023295"/>
    </source>
</evidence>
<evidence type="ECO:0000256" key="6">
    <source>
        <dbReference type="SAM" id="SignalP"/>
    </source>
</evidence>
<dbReference type="PROSITE" id="PS00609">
    <property type="entry name" value="GLYCOSYL_HYDROL_F32"/>
    <property type="match status" value="1"/>
</dbReference>
<feature type="chain" id="PRO_5040217696" evidence="6">
    <location>
        <begin position="23"/>
        <end position="596"/>
    </location>
</feature>
<dbReference type="Gene3D" id="2.60.120.560">
    <property type="entry name" value="Exo-inulinase, domain 1"/>
    <property type="match status" value="1"/>
</dbReference>
<dbReference type="Pfam" id="PF08244">
    <property type="entry name" value="Glyco_hydro_32C"/>
    <property type="match status" value="1"/>
</dbReference>
<dbReference type="InterPro" id="IPR013148">
    <property type="entry name" value="Glyco_hydro_32_N"/>
</dbReference>